<dbReference type="Gene3D" id="3.40.50.880">
    <property type="match status" value="1"/>
</dbReference>
<dbReference type="InterPro" id="IPR053161">
    <property type="entry name" value="Ulvan_degrading_GH"/>
</dbReference>
<protein>
    <submittedName>
        <fullName evidence="4">Glycosyl hydrolases family 2, sugar binding domain</fullName>
    </submittedName>
</protein>
<gene>
    <name evidence="4" type="ORF">GA0070624_3274</name>
</gene>
<dbReference type="PANTHER" id="PTHR36848">
    <property type="entry name" value="DNA-BINDING PROTEIN (PUTATIVE SECRETED PROTEIN)-RELATED"/>
    <property type="match status" value="1"/>
</dbReference>
<dbReference type="RefSeq" id="WP_141715048.1">
    <property type="nucleotide sequence ID" value="NZ_FMHV01000002.1"/>
</dbReference>
<dbReference type="Proteomes" id="UP000199413">
    <property type="component" value="Unassembled WGS sequence"/>
</dbReference>
<name>A0A1C6S9Z6_9ACTN</name>
<feature type="compositionally biased region" description="Gly residues" evidence="2">
    <location>
        <begin position="51"/>
        <end position="60"/>
    </location>
</feature>
<dbReference type="Pfam" id="PF22666">
    <property type="entry name" value="Glyco_hydro_2_N2"/>
    <property type="match status" value="1"/>
</dbReference>
<dbReference type="STRING" id="568872.GA0070624_3274"/>
<dbReference type="GO" id="GO:0004553">
    <property type="term" value="F:hydrolase activity, hydrolyzing O-glycosyl compounds"/>
    <property type="evidence" value="ECO:0007669"/>
    <property type="project" value="UniProtKB-ARBA"/>
</dbReference>
<keyword evidence="5" id="KW-1185">Reference proteome</keyword>
<feature type="region of interest" description="Disordered" evidence="2">
    <location>
        <begin position="42"/>
        <end position="66"/>
    </location>
</feature>
<reference evidence="5" key="1">
    <citation type="submission" date="2016-06" db="EMBL/GenBank/DDBJ databases">
        <authorList>
            <person name="Varghese N."/>
            <person name="Submissions Spin"/>
        </authorList>
    </citation>
    <scope>NUCLEOTIDE SEQUENCE [LARGE SCALE GENOMIC DNA]</scope>
    <source>
        <strain evidence="5">DSM 45431</strain>
    </source>
</reference>
<organism evidence="4 5">
    <name type="scientific">Micromonospora rhizosphaerae</name>
    <dbReference type="NCBI Taxonomy" id="568872"/>
    <lineage>
        <taxon>Bacteria</taxon>
        <taxon>Bacillati</taxon>
        <taxon>Actinomycetota</taxon>
        <taxon>Actinomycetes</taxon>
        <taxon>Micromonosporales</taxon>
        <taxon>Micromonosporaceae</taxon>
        <taxon>Micromonospora</taxon>
    </lineage>
</organism>
<dbReference type="InterPro" id="IPR029062">
    <property type="entry name" value="Class_I_gatase-like"/>
</dbReference>
<sequence length="1164" mass="126675">MSGPHHSKRFARRRRYLSQAAGILTALLIVAVSPLQALARTDQPAHEGTQQGEGGAGGGLSAARFEHPPGDSRPTMLWFWNGIITEDLVDRQLTDMRNEGINEVVIFPDATSSLSPAFFSEGWFAMVEHALREAQRTGMKVWLYNDRNFPSGRAAGWVVNGGTVGGRVYEPHPELRPQSVARSELDASGPGSFDVRGRFPGLIPTALSVSDGRLKVDGGYVTTLGRGSDWTDYTLSFDTQPLQTASLGGHNYAQAGWVYRAQDTANGYIYLLGNYPHVGAAGGNLTKIIYKNGAYVSTRVIPLPFNVVSGRSYHVETRVAGDHIVTSVDGTVVDETTDATYARGTIGFREATTQHESATFDNLRVTAPDSTALYSQTFDSESALSDFATPVPAGNVVAVAALPVRDGKPDLGGLVDLTDRFGDGTPWSVPDGDYQIEYYLHHARTDFGGDGYLNLFDEEAITRYIQVVHDEYYRRFAWAFEAGVVRGLWDDEPRIATGYGAEPPWSDLVEDNIARAGSTPAQTLAATFGDYGPAGSRLRGVLSNAAGDALAQAYYKQQGDWARAHGTQIISNPLSDDRPPTWMLRETGDIHKDNQWIQVPGGDAISGRVAPGLRNLVPRYITSDGHQQGASRILHENLGAYGWGVTPQLARYVNGAMGVRGVNLTVLHAYWSNPDSVRYPPPLQPSNPWWDSMDGVVDWTGRVMELTRGQANAPTALLHPQTAAQAWQRTETGDALDNDFRTITYALEDAQVDFDILDEAYLNGDPAMKRQAVVSDQALNLGPQSYRVVVLPPTPTISGKAVARLEEFARAGGTVIAYGQLPLQESDGQDEALRAALVRLFGTDPARPQPTDHRVGSGHAVFVSAAPDLQRALDEARAPAAHLQPASPDIRVLRVKHGPDRVFLVMNEGTKPVDTTAAFPIVGTPEIWDPDDGSHRIATRFDAAPGNRTTSVPLHLEPTRVLAVVFRGQPPAPHLVQSPLEASTVREVDQDTLEATVIADRPGDFTLVGARGPREYRGSLRVEGSFTPIALDGPWRFRFEQPRAEWSERQLGSWTQVDRAYSGDATYERDVSLPAQDLASGRRLILDLGSVRDVAHVSVNGTQVGRLLWEPYRLDVTDFLHIGENRIDVTVTNTPANAHGGTQQSGLLGPVVLRPQQETTVQLS</sequence>
<evidence type="ECO:0000256" key="1">
    <source>
        <dbReference type="ARBA" id="ARBA00022801"/>
    </source>
</evidence>
<dbReference type="NCBIfam" id="NF045579">
    <property type="entry name" value="rhamnoside_JR"/>
    <property type="match status" value="1"/>
</dbReference>
<feature type="domain" description="Beta-mannosidase-like galactose-binding" evidence="3">
    <location>
        <begin position="1063"/>
        <end position="1145"/>
    </location>
</feature>
<accession>A0A1C6S9Z6</accession>
<dbReference type="Pfam" id="PF17132">
    <property type="entry name" value="Glyco_hydro_106"/>
    <property type="match status" value="1"/>
</dbReference>
<dbReference type="InterPro" id="IPR008979">
    <property type="entry name" value="Galactose-bd-like_sf"/>
</dbReference>
<keyword evidence="1 4" id="KW-0378">Hydrolase</keyword>
<dbReference type="EMBL" id="FMHV01000002">
    <property type="protein sequence ID" value="SCL26278.1"/>
    <property type="molecule type" value="Genomic_DNA"/>
</dbReference>
<evidence type="ECO:0000313" key="4">
    <source>
        <dbReference type="EMBL" id="SCL26278.1"/>
    </source>
</evidence>
<proteinExistence type="predicted"/>
<evidence type="ECO:0000313" key="5">
    <source>
        <dbReference type="Proteomes" id="UP000199413"/>
    </source>
</evidence>
<dbReference type="Gene3D" id="2.60.120.260">
    <property type="entry name" value="Galactose-binding domain-like"/>
    <property type="match status" value="1"/>
</dbReference>
<dbReference type="CDD" id="cd03143">
    <property type="entry name" value="A4_beta-galactosidase_middle_domain"/>
    <property type="match status" value="1"/>
</dbReference>
<dbReference type="OrthoDB" id="9761519at2"/>
<dbReference type="Gene3D" id="2.60.120.560">
    <property type="entry name" value="Exo-inulinase, domain 1"/>
    <property type="match status" value="1"/>
</dbReference>
<evidence type="ECO:0000259" key="3">
    <source>
        <dbReference type="Pfam" id="PF22666"/>
    </source>
</evidence>
<dbReference type="InterPro" id="IPR054593">
    <property type="entry name" value="Beta-mannosidase-like_N2"/>
</dbReference>
<dbReference type="SUPFAM" id="SSF49785">
    <property type="entry name" value="Galactose-binding domain-like"/>
    <property type="match status" value="1"/>
</dbReference>
<dbReference type="AlphaFoldDB" id="A0A1C6S9Z6"/>
<evidence type="ECO:0000256" key="2">
    <source>
        <dbReference type="SAM" id="MobiDB-lite"/>
    </source>
</evidence>
<dbReference type="PANTHER" id="PTHR36848:SF2">
    <property type="entry name" value="SECRETED PROTEIN"/>
    <property type="match status" value="1"/>
</dbReference>